<dbReference type="Pfam" id="PF00638">
    <property type="entry name" value="Ran_BP1"/>
    <property type="match status" value="1"/>
</dbReference>
<dbReference type="InterPro" id="IPR045256">
    <property type="entry name" value="RanBP1_RanBD"/>
</dbReference>
<dbReference type="GO" id="GO:0006913">
    <property type="term" value="P:nucleocytoplasmic transport"/>
    <property type="evidence" value="ECO:0007669"/>
    <property type="project" value="InterPro"/>
</dbReference>
<dbReference type="InterPro" id="IPR000156">
    <property type="entry name" value="Ran_bind_dom"/>
</dbReference>
<keyword evidence="1" id="KW-0343">GTPase activation</keyword>
<dbReference type="FunFam" id="2.30.29.30:FF:000824">
    <property type="entry name" value="Ran-specific GTPase-activating protein"/>
    <property type="match status" value="1"/>
</dbReference>
<evidence type="ECO:0000256" key="7">
    <source>
        <dbReference type="ARBA" id="ARBA00067380"/>
    </source>
</evidence>
<dbReference type="CDD" id="cd13179">
    <property type="entry name" value="RanBD_RanBP1"/>
    <property type="match status" value="1"/>
</dbReference>
<organism evidence="11 12">
    <name type="scientific">Thelohanellus kitauei</name>
    <name type="common">Myxosporean</name>
    <dbReference type="NCBI Taxonomy" id="669202"/>
    <lineage>
        <taxon>Eukaryota</taxon>
        <taxon>Metazoa</taxon>
        <taxon>Cnidaria</taxon>
        <taxon>Myxozoa</taxon>
        <taxon>Myxosporea</taxon>
        <taxon>Bivalvulida</taxon>
        <taxon>Platysporina</taxon>
        <taxon>Myxobolidae</taxon>
        <taxon>Thelohanellus</taxon>
    </lineage>
</organism>
<accession>A0A0C2N031</accession>
<feature type="region of interest" description="Disordered" evidence="9">
    <location>
        <begin position="1"/>
        <end position="34"/>
    </location>
</feature>
<dbReference type="PANTHER" id="PTHR23138">
    <property type="entry name" value="RAN BINDING PROTEIN"/>
    <property type="match status" value="1"/>
</dbReference>
<sequence>MFDLEKLKKNELKGDQQDDEQVEEEEVPINENGTEPIVKVQPFESKTLEEDEIVVFSTRCKLYRYDKNADPPAYKERGVGILKFLRHKENNKVRIVMRREKTLKLCANHYLLKSMKLGKNKATQFSLIWTAISDFADEVAKNETFACRFKNSEDMEGFRKAFEQCVDELNQENEEDTLEKSLKEVKIDSGDQALEKQTEKETQESREDIRKETGSEDDK</sequence>
<evidence type="ECO:0000256" key="5">
    <source>
        <dbReference type="ARBA" id="ARBA00061276"/>
    </source>
</evidence>
<dbReference type="GO" id="GO:0005643">
    <property type="term" value="C:nuclear pore"/>
    <property type="evidence" value="ECO:0007669"/>
    <property type="project" value="TreeGrafter"/>
</dbReference>
<feature type="domain" description="RanBD1" evidence="10">
    <location>
        <begin position="33"/>
        <end position="171"/>
    </location>
</feature>
<dbReference type="PANTHER" id="PTHR23138:SF94">
    <property type="entry name" value="RAN BINDING PROTEIN 1"/>
    <property type="match status" value="1"/>
</dbReference>
<dbReference type="GO" id="GO:0005737">
    <property type="term" value="C:cytoplasm"/>
    <property type="evidence" value="ECO:0007669"/>
    <property type="project" value="TreeGrafter"/>
</dbReference>
<evidence type="ECO:0000313" key="11">
    <source>
        <dbReference type="EMBL" id="KII67242.1"/>
    </source>
</evidence>
<evidence type="ECO:0000256" key="9">
    <source>
        <dbReference type="SAM" id="MobiDB-lite"/>
    </source>
</evidence>
<evidence type="ECO:0000256" key="8">
    <source>
        <dbReference type="ARBA" id="ARBA00081162"/>
    </source>
</evidence>
<comment type="caution">
    <text evidence="11">The sequence shown here is derived from an EMBL/GenBank/DDBJ whole genome shotgun (WGS) entry which is preliminary data.</text>
</comment>
<keyword evidence="12" id="KW-1185">Reference proteome</keyword>
<evidence type="ECO:0000259" key="10">
    <source>
        <dbReference type="PROSITE" id="PS50196"/>
    </source>
</evidence>
<evidence type="ECO:0000256" key="3">
    <source>
        <dbReference type="ARBA" id="ARBA00022990"/>
    </source>
</evidence>
<dbReference type="OMA" id="CANHLLM"/>
<reference evidence="11 12" key="1">
    <citation type="journal article" date="2014" name="Genome Biol. Evol.">
        <title>The genome of the myxosporean Thelohanellus kitauei shows adaptations to nutrient acquisition within its fish host.</title>
        <authorList>
            <person name="Yang Y."/>
            <person name="Xiong J."/>
            <person name="Zhou Z."/>
            <person name="Huo F."/>
            <person name="Miao W."/>
            <person name="Ran C."/>
            <person name="Liu Y."/>
            <person name="Zhang J."/>
            <person name="Feng J."/>
            <person name="Wang M."/>
            <person name="Wang M."/>
            <person name="Wang L."/>
            <person name="Yao B."/>
        </authorList>
    </citation>
    <scope>NUCLEOTIDE SEQUENCE [LARGE SCALE GENOMIC DNA]</scope>
    <source>
        <strain evidence="11">Wuqing</strain>
    </source>
</reference>
<evidence type="ECO:0000256" key="1">
    <source>
        <dbReference type="ARBA" id="ARBA00022468"/>
    </source>
</evidence>
<dbReference type="EMBL" id="JWZT01003269">
    <property type="protein sequence ID" value="KII67242.1"/>
    <property type="molecule type" value="Genomic_DNA"/>
</dbReference>
<dbReference type="Gene3D" id="2.30.29.30">
    <property type="entry name" value="Pleckstrin-homology domain (PH domain)/Phosphotyrosine-binding domain (PTB)"/>
    <property type="match status" value="1"/>
</dbReference>
<dbReference type="Proteomes" id="UP000031668">
    <property type="component" value="Unassembled WGS sequence"/>
</dbReference>
<dbReference type="GO" id="GO:0005096">
    <property type="term" value="F:GTPase activator activity"/>
    <property type="evidence" value="ECO:0007669"/>
    <property type="project" value="UniProtKB-KW"/>
</dbReference>
<comment type="function">
    <text evidence="4">Plays a role in RAN-dependent nucleocytoplasmic transport. Alleviates the TNPO1-dependent inhibition of RAN GTPase activity and mediates the dissociation of RAN from proteins involved in transport into the nucleus. Induces a conformation change in the complex formed by XPO1 and RAN that triggers the release of the nuclear export signal of cargo proteins. Promotes the disassembly of the complex formed by RAN and importin beta. Promotes dissociation of RAN from a complex with KPNA2 and CSE1L. Required for normal mitotic spindle assembly and normal progress through mitosis via its effect on RAN. Does not increase the RAN GTPase activity by itself, but increases GTP hydrolysis mediated by RANGAP1. Inhibits RCC1-dependent exchange of RAN-bound GDP by GTP.</text>
</comment>
<keyword evidence="3" id="KW-0007">Acetylation</keyword>
<comment type="subunit">
    <text evidence="6">Interacts with RAN (via C-terminus of GTP-bound form) but not with GDP-bound RAN. Identified in a complex composed of RAN, RANGAP1 and RANBP1. Identified in a complex that contains TNPO1, RAN and RANBP1. Identified in a complex that contains CSE1L, KPNA2, RAN and RANBP1. Identified in a complex with nucleotide-free RAN and RCC1.</text>
</comment>
<feature type="region of interest" description="Disordered" evidence="9">
    <location>
        <begin position="173"/>
        <end position="219"/>
    </location>
</feature>
<dbReference type="InterPro" id="IPR011993">
    <property type="entry name" value="PH-like_dom_sf"/>
</dbReference>
<dbReference type="SMART" id="SM00160">
    <property type="entry name" value="RanBD"/>
    <property type="match status" value="1"/>
</dbReference>
<dbReference type="InterPro" id="IPR045255">
    <property type="entry name" value="RanBP1-like"/>
</dbReference>
<evidence type="ECO:0000256" key="6">
    <source>
        <dbReference type="ARBA" id="ARBA00066150"/>
    </source>
</evidence>
<gene>
    <name evidence="11" type="ORF">RF11_13878</name>
</gene>
<comment type="similarity">
    <text evidence="5">Belongs to the RANBP1 family.</text>
</comment>
<evidence type="ECO:0000256" key="2">
    <source>
        <dbReference type="ARBA" id="ARBA00022553"/>
    </source>
</evidence>
<dbReference type="SUPFAM" id="SSF50729">
    <property type="entry name" value="PH domain-like"/>
    <property type="match status" value="1"/>
</dbReference>
<dbReference type="AlphaFoldDB" id="A0A0C2N031"/>
<dbReference type="PROSITE" id="PS50196">
    <property type="entry name" value="RANBD1"/>
    <property type="match status" value="1"/>
</dbReference>
<feature type="compositionally biased region" description="Basic and acidic residues" evidence="9">
    <location>
        <begin position="1"/>
        <end position="16"/>
    </location>
</feature>
<feature type="compositionally biased region" description="Basic and acidic residues" evidence="9">
    <location>
        <begin position="178"/>
        <end position="219"/>
    </location>
</feature>
<evidence type="ECO:0000313" key="12">
    <source>
        <dbReference type="Proteomes" id="UP000031668"/>
    </source>
</evidence>
<proteinExistence type="inferred from homology"/>
<dbReference type="OrthoDB" id="2357150at2759"/>
<name>A0A0C2N031_THEKT</name>
<feature type="compositionally biased region" description="Acidic residues" evidence="9">
    <location>
        <begin position="17"/>
        <end position="28"/>
    </location>
</feature>
<keyword evidence="2" id="KW-0597">Phosphoprotein</keyword>
<protein>
    <recommendedName>
        <fullName evidence="7">Ran-specific GTPase-activating protein</fullName>
    </recommendedName>
    <alternativeName>
        <fullName evidence="8">Ran-binding protein 1</fullName>
    </alternativeName>
</protein>
<evidence type="ECO:0000256" key="4">
    <source>
        <dbReference type="ARBA" id="ARBA00056716"/>
    </source>
</evidence>